<accession>A0ACA9MS41</accession>
<evidence type="ECO:0000313" key="2">
    <source>
        <dbReference type="Proteomes" id="UP000789525"/>
    </source>
</evidence>
<protein>
    <submittedName>
        <fullName evidence="1">3384_t:CDS:1</fullName>
    </submittedName>
</protein>
<sequence>MSGKKSKPFGFGFSTQGSGVKPRTLLESEDQLPSKPLALDYFSDEDSKPKKRKLITLDNDFENETTNQNSSKSLQDVNDFVGDLEDDRPLPRTSTGSGIRGFVPQGYKTATESSDTFKEQEETSKEQADDDPLDAFMLDIDNQVQKQSQDKSQQEKIRRDDIEEEDFVESYVNHMKKKGIDVGKSQRPIEKDEACTFINNINSDEEVYATARAIDAQLEYDSDDNPIIEQKRKDIEPLPPIIPKLNIPKLKNFSMKSIQILPICPMNVQDFATVLTSCLNSAFGLLSQDLYPHFFATDGNEGTERTVERNVMLIKLLPDIARATNIIVHDTPNRFLEMIVGFVFDVTKVTSGKASSNDQATEEKPRSAINEYWNNRRRAYQEVVDNLYVKYMASLVDVQQQQQEYWQWQQPQYIYPQQRYYNSMNVKGNNYVDEGSINGDEAVLASSNVNYISE</sequence>
<evidence type="ECO:0000313" key="1">
    <source>
        <dbReference type="EMBL" id="CAG8607694.1"/>
    </source>
</evidence>
<gene>
    <name evidence="1" type="ORF">ACOLOM_LOCUS6912</name>
</gene>
<reference evidence="1" key="1">
    <citation type="submission" date="2021-06" db="EMBL/GenBank/DDBJ databases">
        <authorList>
            <person name="Kallberg Y."/>
            <person name="Tangrot J."/>
            <person name="Rosling A."/>
        </authorList>
    </citation>
    <scope>NUCLEOTIDE SEQUENCE</scope>
    <source>
        <strain evidence="1">CL356</strain>
    </source>
</reference>
<dbReference type="Proteomes" id="UP000789525">
    <property type="component" value="Unassembled WGS sequence"/>
</dbReference>
<keyword evidence="2" id="KW-1185">Reference proteome</keyword>
<name>A0ACA9MS41_9GLOM</name>
<organism evidence="1 2">
    <name type="scientific">Acaulospora colombiana</name>
    <dbReference type="NCBI Taxonomy" id="27376"/>
    <lineage>
        <taxon>Eukaryota</taxon>
        <taxon>Fungi</taxon>
        <taxon>Fungi incertae sedis</taxon>
        <taxon>Mucoromycota</taxon>
        <taxon>Glomeromycotina</taxon>
        <taxon>Glomeromycetes</taxon>
        <taxon>Diversisporales</taxon>
        <taxon>Acaulosporaceae</taxon>
        <taxon>Acaulospora</taxon>
    </lineage>
</organism>
<proteinExistence type="predicted"/>
<dbReference type="EMBL" id="CAJVPT010014822">
    <property type="protein sequence ID" value="CAG8607694.1"/>
    <property type="molecule type" value="Genomic_DNA"/>
</dbReference>
<comment type="caution">
    <text evidence="1">The sequence shown here is derived from an EMBL/GenBank/DDBJ whole genome shotgun (WGS) entry which is preliminary data.</text>
</comment>